<feature type="region of interest" description="Disordered" evidence="1">
    <location>
        <begin position="75"/>
        <end position="162"/>
    </location>
</feature>
<keyword evidence="2" id="KW-0732">Signal</keyword>
<dbReference type="Proteomes" id="UP001255696">
    <property type="component" value="Unassembled WGS sequence"/>
</dbReference>
<protein>
    <recommendedName>
        <fullName evidence="5">Sortase</fullName>
    </recommendedName>
</protein>
<proteinExistence type="predicted"/>
<feature type="compositionally biased region" description="Polar residues" evidence="1">
    <location>
        <begin position="96"/>
        <end position="105"/>
    </location>
</feature>
<evidence type="ECO:0000313" key="4">
    <source>
        <dbReference type="Proteomes" id="UP001255696"/>
    </source>
</evidence>
<gene>
    <name evidence="3" type="ORF">P7H47_06930</name>
</gene>
<feature type="compositionally biased region" description="Low complexity" evidence="1">
    <location>
        <begin position="135"/>
        <end position="159"/>
    </location>
</feature>
<evidence type="ECO:0000313" key="3">
    <source>
        <dbReference type="EMBL" id="MDT2796976.1"/>
    </source>
</evidence>
<accession>A0AAW8TNI1</accession>
<feature type="compositionally biased region" description="Low complexity" evidence="1">
    <location>
        <begin position="106"/>
        <end position="126"/>
    </location>
</feature>
<evidence type="ECO:0000256" key="1">
    <source>
        <dbReference type="SAM" id="MobiDB-lite"/>
    </source>
</evidence>
<reference evidence="3" key="1">
    <citation type="submission" date="2023-03" db="EMBL/GenBank/DDBJ databases">
        <authorList>
            <person name="Shen W."/>
            <person name="Cai J."/>
        </authorList>
    </citation>
    <scope>NUCLEOTIDE SEQUENCE</scope>
    <source>
        <strain evidence="3">B245-2</strain>
    </source>
</reference>
<sequence length="275" mass="29279">MKKLSKKFVQLSVVGTLLVAGGLFVAPQVQNLAAQASEPTKLVAFDQQANALGETINDVRESKTVTKTLAKAQETATKKQKEAQQKASQKVAETKVQVQNTATEQTSNDNQNAATTQTNEVTETTSINNTPNTNQAAVPQQSAPAQQSTPAQTTPAPQVDTSGFNFNGHHYPIAWFSGSGYVSADGNIYRWSEMPNHYLIERAGMAGGTIRELGVGSKITIDGQTYTVFKVLSGVANDENAFNLLTSQGAAITFQSCDATYGANGLANLTIWFAA</sequence>
<dbReference type="AlphaFoldDB" id="A0AAW8TNI1"/>
<evidence type="ECO:0008006" key="5">
    <source>
        <dbReference type="Google" id="ProtNLM"/>
    </source>
</evidence>
<evidence type="ECO:0000256" key="2">
    <source>
        <dbReference type="SAM" id="SignalP"/>
    </source>
</evidence>
<organism evidence="3 4">
    <name type="scientific">Enterococcus cecorum</name>
    <dbReference type="NCBI Taxonomy" id="44008"/>
    <lineage>
        <taxon>Bacteria</taxon>
        <taxon>Bacillati</taxon>
        <taxon>Bacillota</taxon>
        <taxon>Bacilli</taxon>
        <taxon>Lactobacillales</taxon>
        <taxon>Enterococcaceae</taxon>
        <taxon>Enterococcus</taxon>
    </lineage>
</organism>
<feature type="signal peptide" evidence="2">
    <location>
        <begin position="1"/>
        <end position="25"/>
    </location>
</feature>
<name>A0AAW8TNI1_9ENTE</name>
<dbReference type="EMBL" id="JARQBI010000014">
    <property type="protein sequence ID" value="MDT2796976.1"/>
    <property type="molecule type" value="Genomic_DNA"/>
</dbReference>
<dbReference type="RefSeq" id="WP_281958211.1">
    <property type="nucleotide sequence ID" value="NZ_AP035890.1"/>
</dbReference>
<comment type="caution">
    <text evidence="3">The sequence shown here is derived from an EMBL/GenBank/DDBJ whole genome shotgun (WGS) entry which is preliminary data.</text>
</comment>
<feature type="chain" id="PRO_5043342377" description="Sortase" evidence="2">
    <location>
        <begin position="26"/>
        <end position="275"/>
    </location>
</feature>